<dbReference type="EMBL" id="LAZR01003293">
    <property type="protein sequence ID" value="KKN19890.1"/>
    <property type="molecule type" value="Genomic_DNA"/>
</dbReference>
<reference evidence="2" key="1">
    <citation type="journal article" date="2015" name="Nature">
        <title>Complex archaea that bridge the gap between prokaryotes and eukaryotes.</title>
        <authorList>
            <person name="Spang A."/>
            <person name="Saw J.H."/>
            <person name="Jorgensen S.L."/>
            <person name="Zaremba-Niedzwiedzka K."/>
            <person name="Martijn J."/>
            <person name="Lind A.E."/>
            <person name="van Eijk R."/>
            <person name="Schleper C."/>
            <person name="Guy L."/>
            <person name="Ettema T.J."/>
        </authorList>
    </citation>
    <scope>NUCLEOTIDE SEQUENCE</scope>
</reference>
<organism evidence="2">
    <name type="scientific">marine sediment metagenome</name>
    <dbReference type="NCBI Taxonomy" id="412755"/>
    <lineage>
        <taxon>unclassified sequences</taxon>
        <taxon>metagenomes</taxon>
        <taxon>ecological metagenomes</taxon>
    </lineage>
</organism>
<protein>
    <submittedName>
        <fullName evidence="2">Uncharacterized protein</fullName>
    </submittedName>
</protein>
<gene>
    <name evidence="2" type="ORF">LCGC14_0941150</name>
</gene>
<dbReference type="AlphaFoldDB" id="A0A0F9NK15"/>
<feature type="transmembrane region" description="Helical" evidence="1">
    <location>
        <begin position="6"/>
        <end position="24"/>
    </location>
</feature>
<comment type="caution">
    <text evidence="2">The sequence shown here is derived from an EMBL/GenBank/DDBJ whole genome shotgun (WGS) entry which is preliminary data.</text>
</comment>
<evidence type="ECO:0000256" key="1">
    <source>
        <dbReference type="SAM" id="Phobius"/>
    </source>
</evidence>
<sequence>MEQALLILLGALLAMGGGFINLYYQSHLDQRRRDIELFHQAEEILLEMRRYIDEIMTPPSKELYELSKRLLYIAMRIKTRAYLALAEGLIEFASMDTKKEMSELFNLIQKIPAISKSPLAMHHRKRNEMVKKAWEEIRRIGGG</sequence>
<keyword evidence="1" id="KW-1133">Transmembrane helix</keyword>
<keyword evidence="1" id="KW-0812">Transmembrane</keyword>
<name>A0A0F9NK15_9ZZZZ</name>
<accession>A0A0F9NK15</accession>
<evidence type="ECO:0000313" key="2">
    <source>
        <dbReference type="EMBL" id="KKN19890.1"/>
    </source>
</evidence>
<proteinExistence type="predicted"/>
<keyword evidence="1" id="KW-0472">Membrane</keyword>